<evidence type="ECO:0000313" key="8">
    <source>
        <dbReference type="RefSeq" id="XP_019622199.1"/>
    </source>
</evidence>
<dbReference type="Proteomes" id="UP000515135">
    <property type="component" value="Unplaced"/>
</dbReference>
<comment type="subcellular location">
    <subcellularLocation>
        <location evidence="1">Secreted</location>
    </subcellularLocation>
</comment>
<sequence>MVVKEMVCLLMVSLVTSEVPEDSCSRQLNNSQNITVLAPAGAKGEPGAAGPQGLKGDLGDAGPRGAPGKLGPAGPKGERGHRGEPGPVGERGPSGVSPPAPPVVAFSVARTTGVRKTSSDTLVTYDTVITNVGGGFNKETGKFVAGIGGVYFFTFTGKTEYLAKVSYKAHLMKNGQIVVSLHENNGDLIQHNSGSNSAVLQLSPGDQVWVRLGGDGRSFPGTGGHPGNRFLTFSGFLIHAD</sequence>
<dbReference type="GO" id="GO:0005576">
    <property type="term" value="C:extracellular region"/>
    <property type="evidence" value="ECO:0007669"/>
    <property type="project" value="UniProtKB-SubCell"/>
</dbReference>
<dbReference type="PANTHER" id="PTHR15427">
    <property type="entry name" value="EMILIN ELASTIN MICROFIBRIL INTERFACE-LOCATED PROTEIN ELASTIN MICROFIBRIL INTERFACER"/>
    <property type="match status" value="1"/>
</dbReference>
<feature type="signal peptide" evidence="5">
    <location>
        <begin position="1"/>
        <end position="17"/>
    </location>
</feature>
<dbReference type="KEGG" id="bbel:109468390"/>
<evidence type="ECO:0000313" key="7">
    <source>
        <dbReference type="Proteomes" id="UP000515135"/>
    </source>
</evidence>
<dbReference type="InterPro" id="IPR050392">
    <property type="entry name" value="Collagen/C1q_domain"/>
</dbReference>
<evidence type="ECO:0000256" key="1">
    <source>
        <dbReference type="ARBA" id="ARBA00004613"/>
    </source>
</evidence>
<evidence type="ECO:0000256" key="4">
    <source>
        <dbReference type="SAM" id="MobiDB-lite"/>
    </source>
</evidence>
<organism evidence="7 8">
    <name type="scientific">Branchiostoma belcheri</name>
    <name type="common">Amphioxus</name>
    <dbReference type="NCBI Taxonomy" id="7741"/>
    <lineage>
        <taxon>Eukaryota</taxon>
        <taxon>Metazoa</taxon>
        <taxon>Chordata</taxon>
        <taxon>Cephalochordata</taxon>
        <taxon>Leptocardii</taxon>
        <taxon>Amphioxiformes</taxon>
        <taxon>Branchiostomatidae</taxon>
        <taxon>Branchiostoma</taxon>
    </lineage>
</organism>
<feature type="compositionally biased region" description="Low complexity" evidence="4">
    <location>
        <begin position="40"/>
        <end position="52"/>
    </location>
</feature>
<dbReference type="InterPro" id="IPR008983">
    <property type="entry name" value="Tumour_necrosis_fac-like_dom"/>
</dbReference>
<feature type="region of interest" description="Disordered" evidence="4">
    <location>
        <begin position="40"/>
        <end position="100"/>
    </location>
</feature>
<evidence type="ECO:0000259" key="6">
    <source>
        <dbReference type="PROSITE" id="PS50871"/>
    </source>
</evidence>
<dbReference type="PRINTS" id="PR00007">
    <property type="entry name" value="COMPLEMNTC1Q"/>
</dbReference>
<feature type="compositionally biased region" description="Low complexity" evidence="4">
    <location>
        <begin position="61"/>
        <end position="75"/>
    </location>
</feature>
<keyword evidence="2" id="KW-0964">Secreted</keyword>
<name>A0A6P4YKG4_BRABE</name>
<dbReference type="AlphaFoldDB" id="A0A6P4YKG4"/>
<evidence type="ECO:0000256" key="5">
    <source>
        <dbReference type="SAM" id="SignalP"/>
    </source>
</evidence>
<feature type="compositionally biased region" description="Low complexity" evidence="4">
    <location>
        <begin position="85"/>
        <end position="95"/>
    </location>
</feature>
<feature type="chain" id="PRO_5028162231" evidence="5">
    <location>
        <begin position="18"/>
        <end position="241"/>
    </location>
</feature>
<dbReference type="RefSeq" id="XP_019622199.1">
    <property type="nucleotide sequence ID" value="XM_019766640.1"/>
</dbReference>
<dbReference type="SUPFAM" id="SSF49842">
    <property type="entry name" value="TNF-like"/>
    <property type="match status" value="1"/>
</dbReference>
<keyword evidence="7" id="KW-1185">Reference proteome</keyword>
<dbReference type="OrthoDB" id="6154955at2759"/>
<dbReference type="Pfam" id="PF01391">
    <property type="entry name" value="Collagen"/>
    <property type="match status" value="1"/>
</dbReference>
<proteinExistence type="predicted"/>
<feature type="domain" description="C1q" evidence="6">
    <location>
        <begin position="99"/>
        <end position="241"/>
    </location>
</feature>
<gene>
    <name evidence="8" type="primary">LOC109468390</name>
</gene>
<dbReference type="InterPro" id="IPR008160">
    <property type="entry name" value="Collagen"/>
</dbReference>
<dbReference type="PANTHER" id="PTHR15427:SF50">
    <property type="entry name" value="COMPLEMENT C1Q TUMOR NECROSIS FACTOR-RELATED PROTEIN 2-LIKE"/>
    <property type="match status" value="1"/>
</dbReference>
<protein>
    <submittedName>
        <fullName evidence="8">Complement C1q-like protein 3</fullName>
    </submittedName>
</protein>
<dbReference type="InterPro" id="IPR001073">
    <property type="entry name" value="C1q_dom"/>
</dbReference>
<evidence type="ECO:0000256" key="3">
    <source>
        <dbReference type="ARBA" id="ARBA00022729"/>
    </source>
</evidence>
<keyword evidence="3 5" id="KW-0732">Signal</keyword>
<reference evidence="8" key="1">
    <citation type="submission" date="2025-08" db="UniProtKB">
        <authorList>
            <consortium name="RefSeq"/>
        </authorList>
    </citation>
    <scope>IDENTIFICATION</scope>
    <source>
        <tissue evidence="8">Gonad</tissue>
    </source>
</reference>
<dbReference type="GeneID" id="109468390"/>
<dbReference type="PROSITE" id="PS50871">
    <property type="entry name" value="C1Q"/>
    <property type="match status" value="1"/>
</dbReference>
<evidence type="ECO:0000256" key="2">
    <source>
        <dbReference type="ARBA" id="ARBA00022525"/>
    </source>
</evidence>
<dbReference type="Pfam" id="PF00386">
    <property type="entry name" value="C1q"/>
    <property type="match status" value="1"/>
</dbReference>
<dbReference type="SMART" id="SM00110">
    <property type="entry name" value="C1Q"/>
    <property type="match status" value="1"/>
</dbReference>
<dbReference type="Gene3D" id="2.60.120.40">
    <property type="match status" value="1"/>
</dbReference>
<accession>A0A6P4YKG4</accession>